<reference evidence="1" key="1">
    <citation type="submission" date="2020-04" db="EMBL/GenBank/DDBJ databases">
        <authorList>
            <person name="Broberg M."/>
        </authorList>
    </citation>
    <scope>NUCLEOTIDE SEQUENCE</scope>
</reference>
<dbReference type="EMBL" id="CADEHS020000006">
    <property type="protein sequence ID" value="CAG9942445.1"/>
    <property type="molecule type" value="Genomic_DNA"/>
</dbReference>
<proteinExistence type="predicted"/>
<reference evidence="1" key="2">
    <citation type="submission" date="2021-10" db="EMBL/GenBank/DDBJ databases">
        <authorList>
            <person name="Piombo E."/>
        </authorList>
    </citation>
    <scope>NUCLEOTIDE SEQUENCE</scope>
</reference>
<sequence length="375" mass="39510">MAPSLTTDMSDQGTLSPDGSCNPFYTKANGYARGEGIVALFVKSLDDALRDGNPIRSVIVGSATNGDGNTPMLVMPSSDSREALICRAYRTAGIAETDISKTGFFECHGIGTPMGDPIETTAIARVFGGSGGVHIGSIKPNIGHGGGVSGLTAILKAVLSLENQTIAPNIKCSPRSDKIPFAEGQLVVPTEAIPWPEGRYQRDLRSPKPEWKIEDELIKPIALVDMLISVGISPAAVVGHSSGEMGAVYAACGLSAREAIVVAFYRGLVTAKTARNGTMAAVGLSWKETEEFLLPGVVLACDNSPRSVTVSRDTERDVGEEYYNLMIAARVAGAIPSLPVYSSVTGQLFEKDGFADTSQDAQSNVSYVMNSNNFP</sequence>
<keyword evidence="2" id="KW-1185">Reference proteome</keyword>
<gene>
    <name evidence="1" type="ORF">CRV2_00009380</name>
</gene>
<protein>
    <submittedName>
        <fullName evidence="1">Uncharacterized protein</fullName>
    </submittedName>
</protein>
<evidence type="ECO:0000313" key="1">
    <source>
        <dbReference type="EMBL" id="CAG9942445.1"/>
    </source>
</evidence>
<organism evidence="1 2">
    <name type="scientific">Clonostachys rosea f. rosea IK726</name>
    <dbReference type="NCBI Taxonomy" id="1349383"/>
    <lineage>
        <taxon>Eukaryota</taxon>
        <taxon>Fungi</taxon>
        <taxon>Dikarya</taxon>
        <taxon>Ascomycota</taxon>
        <taxon>Pezizomycotina</taxon>
        <taxon>Sordariomycetes</taxon>
        <taxon>Hypocreomycetidae</taxon>
        <taxon>Hypocreales</taxon>
        <taxon>Bionectriaceae</taxon>
        <taxon>Clonostachys</taxon>
    </lineage>
</organism>
<dbReference type="Proteomes" id="UP000836387">
    <property type="component" value="Unassembled WGS sequence"/>
</dbReference>
<comment type="caution">
    <text evidence="1">The sequence shown here is derived from an EMBL/GenBank/DDBJ whole genome shotgun (WGS) entry which is preliminary data.</text>
</comment>
<name>A0ACA9TND2_BIOOC</name>
<evidence type="ECO:0000313" key="2">
    <source>
        <dbReference type="Proteomes" id="UP000836387"/>
    </source>
</evidence>
<accession>A0ACA9TND2</accession>